<comment type="caution">
    <text evidence="2">The sequence shown here is derived from an EMBL/GenBank/DDBJ whole genome shotgun (WGS) entry which is preliminary data.</text>
</comment>
<dbReference type="Proteomes" id="UP000054653">
    <property type="component" value="Unassembled WGS sequence"/>
</dbReference>
<reference evidence="2 3" key="1">
    <citation type="submission" date="2015-01" db="EMBL/GenBank/DDBJ databases">
        <title>Evolution of Trichinella species and genotypes.</title>
        <authorList>
            <person name="Korhonen P.K."/>
            <person name="Edoardo P."/>
            <person name="Giuseppe L.R."/>
            <person name="Gasser R.B."/>
        </authorList>
    </citation>
    <scope>NUCLEOTIDE SEQUENCE [LARGE SCALE GENOMIC DNA]</scope>
    <source>
        <strain evidence="2">ISS120</strain>
    </source>
</reference>
<feature type="transmembrane region" description="Helical" evidence="1">
    <location>
        <begin position="269"/>
        <end position="291"/>
    </location>
</feature>
<evidence type="ECO:0000256" key="1">
    <source>
        <dbReference type="SAM" id="Phobius"/>
    </source>
</evidence>
<keyword evidence="1" id="KW-0472">Membrane</keyword>
<dbReference type="Gene3D" id="1.20.1070.10">
    <property type="entry name" value="Rhodopsin 7-helix transmembrane proteins"/>
    <property type="match status" value="1"/>
</dbReference>
<gene>
    <name evidence="2" type="ORF">T03_9731</name>
</gene>
<keyword evidence="1" id="KW-0812">Transmembrane</keyword>
<dbReference type="SUPFAM" id="SSF81321">
    <property type="entry name" value="Family A G protein-coupled receptor-like"/>
    <property type="match status" value="1"/>
</dbReference>
<protein>
    <recommendedName>
        <fullName evidence="4">G-protein coupled receptors family 1 profile domain-containing protein</fullName>
    </recommendedName>
</protein>
<evidence type="ECO:0008006" key="4">
    <source>
        <dbReference type="Google" id="ProtNLM"/>
    </source>
</evidence>
<dbReference type="InterPro" id="IPR019426">
    <property type="entry name" value="7TM_GPCR_serpentine_rcpt_Srv"/>
</dbReference>
<dbReference type="OrthoDB" id="5916187at2759"/>
<evidence type="ECO:0000313" key="3">
    <source>
        <dbReference type="Proteomes" id="UP000054653"/>
    </source>
</evidence>
<organism evidence="2 3">
    <name type="scientific">Trichinella britovi</name>
    <name type="common">Parasitic roundworm</name>
    <dbReference type="NCBI Taxonomy" id="45882"/>
    <lineage>
        <taxon>Eukaryota</taxon>
        <taxon>Metazoa</taxon>
        <taxon>Ecdysozoa</taxon>
        <taxon>Nematoda</taxon>
        <taxon>Enoplea</taxon>
        <taxon>Dorylaimia</taxon>
        <taxon>Trichinellida</taxon>
        <taxon>Trichinellidae</taxon>
        <taxon>Trichinella</taxon>
    </lineage>
</organism>
<feature type="transmembrane region" description="Helical" evidence="1">
    <location>
        <begin position="58"/>
        <end position="81"/>
    </location>
</feature>
<keyword evidence="3" id="KW-1185">Reference proteome</keyword>
<feature type="transmembrane region" description="Helical" evidence="1">
    <location>
        <begin position="189"/>
        <end position="210"/>
    </location>
</feature>
<proteinExistence type="predicted"/>
<accession>A0A0V1D8C6</accession>
<feature type="transmembrane region" description="Helical" evidence="1">
    <location>
        <begin position="141"/>
        <end position="160"/>
    </location>
</feature>
<evidence type="ECO:0000313" key="2">
    <source>
        <dbReference type="EMBL" id="KRY57410.1"/>
    </source>
</evidence>
<dbReference type="AlphaFoldDB" id="A0A0V1D8C6"/>
<dbReference type="EMBL" id="JYDI01000031">
    <property type="protein sequence ID" value="KRY57410.1"/>
    <property type="molecule type" value="Genomic_DNA"/>
</dbReference>
<dbReference type="OMA" id="NCITMIK"/>
<sequence length="335" mass="38506">LLHKMKTTMNTTDAYCPNKANTIWSLNIIFGIIAFISNVCLLAVVLRERQIKRTQKLVAAYAVGCAISGAGFAAAFIRRITIICKQNYIMPLECMYKTPHLTLYAVGESLTSLCVFFMSIDRLVAIIYSNKIKQWKKYLTNRLLVLTVILTSADVLWAWMSAWQKGNRLILALCYRAQVVSSTYYVTHFLWSSILGYVTLILYSFTIAFLRKKRSTSSGIRSIQLKREALISKRIMIIVFFTFILQNVPTSLRLYAMFTHHVFFVPDQLWCVHCINLSIYAIYYIAISLNIKKFLMKIRFLSKSSKTQHFSSGITMKIFSLQENIVKPKRSTIKG</sequence>
<dbReference type="Pfam" id="PF10323">
    <property type="entry name" value="7TM_GPCR_Srv"/>
    <property type="match status" value="1"/>
</dbReference>
<feature type="non-terminal residue" evidence="2">
    <location>
        <position position="1"/>
    </location>
</feature>
<feature type="transmembrane region" description="Helical" evidence="1">
    <location>
        <begin position="101"/>
        <end position="120"/>
    </location>
</feature>
<feature type="transmembrane region" description="Helical" evidence="1">
    <location>
        <begin position="231"/>
        <end position="249"/>
    </location>
</feature>
<dbReference type="STRING" id="45882.A0A0V1D8C6"/>
<name>A0A0V1D8C6_TRIBR</name>
<feature type="transmembrane region" description="Helical" evidence="1">
    <location>
        <begin position="23"/>
        <end position="46"/>
    </location>
</feature>
<keyword evidence="1" id="KW-1133">Transmembrane helix</keyword>